<accession>A0A9P5YZ84</accession>
<gene>
    <name evidence="2" type="ORF">BDN70DRAFT_881999</name>
</gene>
<evidence type="ECO:0000313" key="3">
    <source>
        <dbReference type="Proteomes" id="UP000807469"/>
    </source>
</evidence>
<dbReference type="AlphaFoldDB" id="A0A9P5YZ84"/>
<proteinExistence type="predicted"/>
<comment type="caution">
    <text evidence="2">The sequence shown here is derived from an EMBL/GenBank/DDBJ whole genome shotgun (WGS) entry which is preliminary data.</text>
</comment>
<keyword evidence="1" id="KW-0732">Signal</keyword>
<reference evidence="2" key="1">
    <citation type="submission" date="2020-11" db="EMBL/GenBank/DDBJ databases">
        <authorList>
            <consortium name="DOE Joint Genome Institute"/>
            <person name="Ahrendt S."/>
            <person name="Riley R."/>
            <person name="Andreopoulos W."/>
            <person name="Labutti K."/>
            <person name="Pangilinan J."/>
            <person name="Ruiz-Duenas F.J."/>
            <person name="Barrasa J.M."/>
            <person name="Sanchez-Garcia M."/>
            <person name="Camarero S."/>
            <person name="Miyauchi S."/>
            <person name="Serrano A."/>
            <person name="Linde D."/>
            <person name="Babiker R."/>
            <person name="Drula E."/>
            <person name="Ayuso-Fernandez I."/>
            <person name="Pacheco R."/>
            <person name="Padilla G."/>
            <person name="Ferreira P."/>
            <person name="Barriuso J."/>
            <person name="Kellner H."/>
            <person name="Castanera R."/>
            <person name="Alfaro M."/>
            <person name="Ramirez L."/>
            <person name="Pisabarro A.G."/>
            <person name="Kuo A."/>
            <person name="Tritt A."/>
            <person name="Lipzen A."/>
            <person name="He G."/>
            <person name="Yan M."/>
            <person name="Ng V."/>
            <person name="Cullen D."/>
            <person name="Martin F."/>
            <person name="Rosso M.-N."/>
            <person name="Henrissat B."/>
            <person name="Hibbett D."/>
            <person name="Martinez A.T."/>
            <person name="Grigoriev I.V."/>
        </authorList>
    </citation>
    <scope>NUCLEOTIDE SEQUENCE</scope>
    <source>
        <strain evidence="2">CIRM-BRFM 674</strain>
    </source>
</reference>
<organism evidence="2 3">
    <name type="scientific">Pholiota conissans</name>
    <dbReference type="NCBI Taxonomy" id="109636"/>
    <lineage>
        <taxon>Eukaryota</taxon>
        <taxon>Fungi</taxon>
        <taxon>Dikarya</taxon>
        <taxon>Basidiomycota</taxon>
        <taxon>Agaricomycotina</taxon>
        <taxon>Agaricomycetes</taxon>
        <taxon>Agaricomycetidae</taxon>
        <taxon>Agaricales</taxon>
        <taxon>Agaricineae</taxon>
        <taxon>Strophariaceae</taxon>
        <taxon>Pholiota</taxon>
    </lineage>
</organism>
<protein>
    <recommendedName>
        <fullName evidence="4">Secreted protein</fullName>
    </recommendedName>
</protein>
<sequence length="83" mass="9802">MHFPLHFFFLSSLLPSFHSLPFFRSLSYTPISLPDPDLILPFTVYSTDFTSHTHRWTYRVIYPQRGRDVCPVINLEGHFVVVF</sequence>
<evidence type="ECO:0008006" key="4">
    <source>
        <dbReference type="Google" id="ProtNLM"/>
    </source>
</evidence>
<feature type="signal peptide" evidence="1">
    <location>
        <begin position="1"/>
        <end position="19"/>
    </location>
</feature>
<dbReference type="EMBL" id="MU155283">
    <property type="protein sequence ID" value="KAF9476750.1"/>
    <property type="molecule type" value="Genomic_DNA"/>
</dbReference>
<dbReference type="Proteomes" id="UP000807469">
    <property type="component" value="Unassembled WGS sequence"/>
</dbReference>
<feature type="chain" id="PRO_5040504186" description="Secreted protein" evidence="1">
    <location>
        <begin position="20"/>
        <end position="83"/>
    </location>
</feature>
<name>A0A9P5YZ84_9AGAR</name>
<keyword evidence="3" id="KW-1185">Reference proteome</keyword>
<evidence type="ECO:0000256" key="1">
    <source>
        <dbReference type="SAM" id="SignalP"/>
    </source>
</evidence>
<evidence type="ECO:0000313" key="2">
    <source>
        <dbReference type="EMBL" id="KAF9476750.1"/>
    </source>
</evidence>